<keyword evidence="2" id="KW-0812">Transmembrane</keyword>
<dbReference type="AlphaFoldDB" id="A0A6J7FNU9"/>
<feature type="compositionally biased region" description="Low complexity" evidence="1">
    <location>
        <begin position="11"/>
        <end position="43"/>
    </location>
</feature>
<proteinExistence type="predicted"/>
<dbReference type="EMBL" id="CAFBMK010000008">
    <property type="protein sequence ID" value="CAB4895588.1"/>
    <property type="molecule type" value="Genomic_DNA"/>
</dbReference>
<name>A0A6J7FNU9_9ZZZZ</name>
<evidence type="ECO:0000313" key="3">
    <source>
        <dbReference type="EMBL" id="CAB4895588.1"/>
    </source>
</evidence>
<keyword evidence="2" id="KW-0472">Membrane</keyword>
<accession>A0A6J7FNU9</accession>
<evidence type="ECO:0000256" key="1">
    <source>
        <dbReference type="SAM" id="MobiDB-lite"/>
    </source>
</evidence>
<evidence type="ECO:0000256" key="2">
    <source>
        <dbReference type="SAM" id="Phobius"/>
    </source>
</evidence>
<keyword evidence="2" id="KW-1133">Transmembrane helix</keyword>
<reference evidence="3" key="1">
    <citation type="submission" date="2020-05" db="EMBL/GenBank/DDBJ databases">
        <authorList>
            <person name="Chiriac C."/>
            <person name="Salcher M."/>
            <person name="Ghai R."/>
            <person name="Kavagutti S V."/>
        </authorList>
    </citation>
    <scope>NUCLEOTIDE SEQUENCE</scope>
</reference>
<sequence length="224" mass="22793">MPLGSTEDPWAAPAGASTGPTAAPLGSTPDAWGAPAGTTAGPSAAPRGVAAGLADRAAAPAGSRVPRIAGIAVAALLCTLAFASLGVSSRAGRQAEVAPDPGTAARALDRAATWNPFDGDVVRRRAVLARRLGDAAGARSGLEDALRRAPDDWVARTELGIAAATAGERDAAVRQIGRAVALNPREPVLRDVLRLVRAGRTVDPDLVARRIAERSARRFSPTQP</sequence>
<gene>
    <name evidence="3" type="ORF">UFOPK3564_00279</name>
</gene>
<dbReference type="SUPFAM" id="SSF48452">
    <property type="entry name" value="TPR-like"/>
    <property type="match status" value="1"/>
</dbReference>
<dbReference type="Gene3D" id="1.25.40.10">
    <property type="entry name" value="Tetratricopeptide repeat domain"/>
    <property type="match status" value="1"/>
</dbReference>
<feature type="transmembrane region" description="Helical" evidence="2">
    <location>
        <begin position="68"/>
        <end position="87"/>
    </location>
</feature>
<protein>
    <submittedName>
        <fullName evidence="3">Unannotated protein</fullName>
    </submittedName>
</protein>
<organism evidence="3">
    <name type="scientific">freshwater metagenome</name>
    <dbReference type="NCBI Taxonomy" id="449393"/>
    <lineage>
        <taxon>unclassified sequences</taxon>
        <taxon>metagenomes</taxon>
        <taxon>ecological metagenomes</taxon>
    </lineage>
</organism>
<feature type="region of interest" description="Disordered" evidence="1">
    <location>
        <begin position="1"/>
        <end position="43"/>
    </location>
</feature>
<dbReference type="InterPro" id="IPR011990">
    <property type="entry name" value="TPR-like_helical_dom_sf"/>
</dbReference>